<reference evidence="1 2" key="2">
    <citation type="submission" date="2020-03" db="EMBL/GenBank/DDBJ databases">
        <authorList>
            <person name="Ichikawa N."/>
            <person name="Kimura A."/>
            <person name="Kitahashi Y."/>
            <person name="Uohara A."/>
        </authorList>
    </citation>
    <scope>NUCLEOTIDE SEQUENCE [LARGE SCALE GENOMIC DNA]</scope>
    <source>
        <strain evidence="1 2">NBRC 108639</strain>
    </source>
</reference>
<dbReference type="Gene3D" id="3.30.1330.70">
    <property type="entry name" value="Holliday junction resolvase RusA"/>
    <property type="match status" value="1"/>
</dbReference>
<dbReference type="GO" id="GO:0006310">
    <property type="term" value="P:DNA recombination"/>
    <property type="evidence" value="ECO:0007669"/>
    <property type="project" value="InterPro"/>
</dbReference>
<comment type="caution">
    <text evidence="1">The sequence shown here is derived from an EMBL/GenBank/DDBJ whole genome shotgun (WGS) entry which is preliminary data.</text>
</comment>
<reference evidence="1 2" key="1">
    <citation type="submission" date="2020-03" db="EMBL/GenBank/DDBJ databases">
        <title>Whole genome shotgun sequence of Phytohabitans houttuyneae NBRC 108639.</title>
        <authorList>
            <person name="Komaki H."/>
            <person name="Tamura T."/>
        </authorList>
    </citation>
    <scope>NUCLEOTIDE SEQUENCE [LARGE SCALE GENOMIC DNA]</scope>
    <source>
        <strain evidence="1 2">NBRC 108639</strain>
    </source>
</reference>
<dbReference type="EMBL" id="BLPF01000005">
    <property type="protein sequence ID" value="GFJ86238.1"/>
    <property type="molecule type" value="Genomic_DNA"/>
</dbReference>
<sequence>MGETLARASTIAFDVHGLPPLKNEALSIFSAGHRQAGRVRTLLEAACAAAQRTGWTALAHPVALDVVLRRPPDHHSGDVTNFLSGIGAVLQDKRRSAAVSVAHLGVLVDVALYVDDRQIRQLSYREEHADEPSYTVRVSTL</sequence>
<dbReference type="AlphaFoldDB" id="A0A6V8KU66"/>
<dbReference type="Proteomes" id="UP000482800">
    <property type="component" value="Unassembled WGS sequence"/>
</dbReference>
<dbReference type="GO" id="GO:0006281">
    <property type="term" value="P:DNA repair"/>
    <property type="evidence" value="ECO:0007669"/>
    <property type="project" value="InterPro"/>
</dbReference>
<proteinExistence type="predicted"/>
<organism evidence="1 2">
    <name type="scientific">Phytohabitans houttuyneae</name>
    <dbReference type="NCBI Taxonomy" id="1076126"/>
    <lineage>
        <taxon>Bacteria</taxon>
        <taxon>Bacillati</taxon>
        <taxon>Actinomycetota</taxon>
        <taxon>Actinomycetes</taxon>
        <taxon>Micromonosporales</taxon>
        <taxon>Micromonosporaceae</taxon>
    </lineage>
</organism>
<gene>
    <name evidence="1" type="ORF">Phou_104180</name>
</gene>
<name>A0A6V8KU66_9ACTN</name>
<protein>
    <submittedName>
        <fullName evidence="1">Uncharacterized protein</fullName>
    </submittedName>
</protein>
<accession>A0A6V8KU66</accession>
<dbReference type="InterPro" id="IPR036614">
    <property type="entry name" value="RusA-like_sf"/>
</dbReference>
<evidence type="ECO:0000313" key="2">
    <source>
        <dbReference type="Proteomes" id="UP000482800"/>
    </source>
</evidence>
<evidence type="ECO:0000313" key="1">
    <source>
        <dbReference type="EMBL" id="GFJ86238.1"/>
    </source>
</evidence>
<keyword evidence="2" id="KW-1185">Reference proteome</keyword>
<dbReference type="GO" id="GO:0000287">
    <property type="term" value="F:magnesium ion binding"/>
    <property type="evidence" value="ECO:0007669"/>
    <property type="project" value="InterPro"/>
</dbReference>